<organism evidence="1 2">
    <name type="scientific">Planktothrix tepida PCC 9214</name>
    <dbReference type="NCBI Taxonomy" id="671072"/>
    <lineage>
        <taxon>Bacteria</taxon>
        <taxon>Bacillati</taxon>
        <taxon>Cyanobacteriota</taxon>
        <taxon>Cyanophyceae</taxon>
        <taxon>Oscillatoriophycideae</taxon>
        <taxon>Oscillatoriales</taxon>
        <taxon>Microcoleaceae</taxon>
        <taxon>Planktothrix</taxon>
    </lineage>
</organism>
<proteinExistence type="predicted"/>
<dbReference type="STRING" id="671072.PL921480265"/>
<evidence type="ECO:0000313" key="1">
    <source>
        <dbReference type="EMBL" id="CUR36155.1"/>
    </source>
</evidence>
<accession>A0A1J1LU75</accession>
<dbReference type="AlphaFoldDB" id="A0A1J1LU75"/>
<gene>
    <name evidence="1" type="ORF">PL921480265</name>
</gene>
<evidence type="ECO:0000313" key="2">
    <source>
        <dbReference type="Proteomes" id="UP000184315"/>
    </source>
</evidence>
<sequence length="57" mass="7114">MNYPYHKSNRIAIYKLQPIFIKNQYNKTIIMYTLVLGGQNDYFRTYYFKFQKCYLKQ</sequence>
<reference evidence="1" key="1">
    <citation type="submission" date="2015-10" db="EMBL/GenBank/DDBJ databases">
        <authorList>
            <person name="Gilbert D.G."/>
        </authorList>
    </citation>
    <scope>NUCLEOTIDE SEQUENCE [LARGE SCALE GENOMIC DNA]</scope>
    <source>
        <strain evidence="1">BBR_PRJEB10993</strain>
    </source>
</reference>
<protein>
    <submittedName>
        <fullName evidence="1">Uncharacterized protein</fullName>
    </submittedName>
</protein>
<dbReference type="EMBL" id="CZDF01000188">
    <property type="protein sequence ID" value="CUR36155.1"/>
    <property type="molecule type" value="Genomic_DNA"/>
</dbReference>
<dbReference type="Proteomes" id="UP000184315">
    <property type="component" value="Unassembled WGS sequence"/>
</dbReference>
<keyword evidence="2" id="KW-1185">Reference proteome</keyword>
<name>A0A1J1LU75_9CYAN</name>